<protein>
    <recommendedName>
        <fullName evidence="3">Nuclear condensin complex subunit 3 C-terminal domain-containing protein</fullName>
    </recommendedName>
</protein>
<dbReference type="GO" id="GO:0000793">
    <property type="term" value="C:condensed chromosome"/>
    <property type="evidence" value="ECO:0007669"/>
    <property type="project" value="TreeGrafter"/>
</dbReference>
<feature type="compositionally biased region" description="Low complexity" evidence="2">
    <location>
        <begin position="1157"/>
        <end position="1180"/>
    </location>
</feature>
<feature type="region of interest" description="Disordered" evidence="2">
    <location>
        <begin position="1156"/>
        <end position="1180"/>
    </location>
</feature>
<accession>A0A8J4PRQ3</accession>
<dbReference type="Proteomes" id="UP000695562">
    <property type="component" value="Unassembled WGS sequence"/>
</dbReference>
<feature type="region of interest" description="Disordered" evidence="2">
    <location>
        <begin position="972"/>
        <end position="1014"/>
    </location>
</feature>
<dbReference type="InterPro" id="IPR016024">
    <property type="entry name" value="ARM-type_fold"/>
</dbReference>
<comment type="similarity">
    <text evidence="1">Belongs to the CND3 (condensin subunit 3) family.</text>
</comment>
<dbReference type="InterPro" id="IPR027165">
    <property type="entry name" value="CND3"/>
</dbReference>
<keyword evidence="5" id="KW-1185">Reference proteome</keyword>
<feature type="region of interest" description="Disordered" evidence="2">
    <location>
        <begin position="162"/>
        <end position="188"/>
    </location>
</feature>
<evidence type="ECO:0000313" key="5">
    <source>
        <dbReference type="Proteomes" id="UP000695562"/>
    </source>
</evidence>
<evidence type="ECO:0000256" key="1">
    <source>
        <dbReference type="ARBA" id="ARBA00006533"/>
    </source>
</evidence>
<evidence type="ECO:0000313" key="4">
    <source>
        <dbReference type="EMBL" id="KAF2073158.1"/>
    </source>
</evidence>
<name>A0A8J4PRQ3_9MYCE</name>
<feature type="compositionally biased region" description="Low complexity" evidence="2">
    <location>
        <begin position="973"/>
        <end position="989"/>
    </location>
</feature>
<dbReference type="PANTHER" id="PTHR14418:SF9">
    <property type="entry name" value="NUCLEAR CONDENSIN COMPLEX SUBUNIT 3 C-TERMINAL DOMAIN-CONTAINING PROTEIN"/>
    <property type="match status" value="1"/>
</dbReference>
<dbReference type="AlphaFoldDB" id="A0A8J4PRQ3"/>
<feature type="compositionally biased region" description="Low complexity" evidence="2">
    <location>
        <begin position="26"/>
        <end position="52"/>
    </location>
</feature>
<dbReference type="OrthoDB" id="27187at2759"/>
<dbReference type="SUPFAM" id="SSF48371">
    <property type="entry name" value="ARM repeat"/>
    <property type="match status" value="1"/>
</dbReference>
<dbReference type="EMBL" id="AJWJ01000222">
    <property type="protein sequence ID" value="KAF2073158.1"/>
    <property type="molecule type" value="Genomic_DNA"/>
</dbReference>
<feature type="compositionally biased region" description="Basic and acidic residues" evidence="2">
    <location>
        <begin position="1002"/>
        <end position="1013"/>
    </location>
</feature>
<feature type="compositionally biased region" description="Low complexity" evidence="2">
    <location>
        <begin position="162"/>
        <end position="171"/>
    </location>
</feature>
<proteinExistence type="inferred from homology"/>
<dbReference type="PANTHER" id="PTHR14418">
    <property type="entry name" value="CONDENSIN COMPLEX SUBUNIT 3-RELATED"/>
    <property type="match status" value="1"/>
</dbReference>
<evidence type="ECO:0000259" key="3">
    <source>
        <dbReference type="Pfam" id="PF12719"/>
    </source>
</evidence>
<dbReference type="GO" id="GO:0000796">
    <property type="term" value="C:condensin complex"/>
    <property type="evidence" value="ECO:0007669"/>
    <property type="project" value="InterPro"/>
</dbReference>
<sequence>MSVNSKKQITTKTKQQQQQKKKDSNKSSSSNSTNSNSVNITTKNSNSSSSSTSNTLVSHITEQFKYSSNIKPLRSSKNIGISTSSSNNNNNNNNNDFKIYSSIFFQLDKLLKKCRDTNLFFEAFLSPLKIFLVLDNNKSAINITHFLSKYLYYLNSDSIDNSSNNGNSTTSSDDEEQDNKKNDKQNKQLLINLKNQRQKRQQLYEYIVDFLITVLESKDSTVRLRSLQIFNTMINDDIHFNLDKYMNKLLFNNIVNRCQDRISIIRQVGGNLLIKLLDLYSRLKDVNEIVKASKDILVDELLVMLENDPNWMVRNSILSQLIEFKQLFVSSQDELIQLILKRTIDIKEEVRVQSYRLLSSNFKFDQFSKEQILFIISNGIKEDPSEKIKAACGDLLCLWFQDMNVKHWIYRFLESVNVVENYQLLETVLLYLFEKTEIPEFNLKESAHRELTIEEAFHCKLTCKYMKSLKSLGEERLEQLLPTLTQYRDILFNHLSADPDTFSFLLDVLNCFDMADEVGRSNLIVFLRELLKTVNQEQLNLLDEILVSLSLLHHSEKDFIVFVVEIIQDMMDPLEDDPNEERLQVLKKTFERLDGKIASEAKKIKDTIDQIERSLVEKQTFTLLKSSIITHSLLLNAKKCSNSFELDSLVQSVILPSIQHVDPEIREFGIKNLGIFCLHKRDTALTYLNLFEKVVENDILKVQQTCITVIFDILLVFGSPRKIPKETKSLYKVIRKYAKEVQNGQIKEICIQGFCKLLYAGIVYDPKILSFILLEYFATKQENPSIHRCLDLFFQAYAVDMIENKKLLFDISMDVFQTITSSPSQSPYFSINLIEALKYILHLIEKPINSKSSSISTADFSIQDCQPLLALSICQHLIKCFRGPTADLSKLLPVLKIDREKHSGLIERIYDALESLFAFHFDNNLDKFNTTIKKLVSKEYLESKLLSQSQHSQSQQTCLDPDTLLETIKAMESNSGSGNNGASGNPNNSQKKKKVNGSKIFDTPKKLSEKESSTKYMPLNNEILEISNSLSRASKSSSLSKFKSYFQNQRNYFDSEAVIDKSPKKPKRKLTTTTTKPNDNDDDDNYNHIDPFQDEQEEEADDQRFNAFILSKKNIPTINSSKSILKSTTSTANGNNNNINITSKINNQLDIQKHTKNSTSTTTTDNNNNNTINDGNINNNSKSILKKRKSIDPKIATTNNTTATTKTTTTTVGGGADDQNNNFRKKVRFNSFVEEQQ</sequence>
<feature type="region of interest" description="Disordered" evidence="2">
    <location>
        <begin position="1"/>
        <end position="52"/>
    </location>
</feature>
<feature type="region of interest" description="Disordered" evidence="2">
    <location>
        <begin position="1057"/>
        <end position="1090"/>
    </location>
</feature>
<dbReference type="Gene3D" id="1.25.10.10">
    <property type="entry name" value="Leucine-rich Repeat Variant"/>
    <property type="match status" value="1"/>
</dbReference>
<evidence type="ECO:0000256" key="2">
    <source>
        <dbReference type="SAM" id="MobiDB-lite"/>
    </source>
</evidence>
<dbReference type="Pfam" id="PF12719">
    <property type="entry name" value="Cnd3"/>
    <property type="match status" value="1"/>
</dbReference>
<dbReference type="InterPro" id="IPR011989">
    <property type="entry name" value="ARM-like"/>
</dbReference>
<reference evidence="4" key="1">
    <citation type="submission" date="2020-01" db="EMBL/GenBank/DDBJ databases">
        <title>Development of genomics and gene disruption for Polysphondylium violaceum indicates a role for the polyketide synthase stlB in stalk morphogenesis.</title>
        <authorList>
            <person name="Narita B."/>
            <person name="Kawabe Y."/>
            <person name="Kin K."/>
            <person name="Saito T."/>
            <person name="Gibbs R."/>
            <person name="Kuspa A."/>
            <person name="Muzny D."/>
            <person name="Queller D."/>
            <person name="Richards S."/>
            <person name="Strassman J."/>
            <person name="Sucgang R."/>
            <person name="Worley K."/>
            <person name="Schaap P."/>
        </authorList>
    </citation>
    <scope>NUCLEOTIDE SEQUENCE</scope>
    <source>
        <strain evidence="4">QSvi11</strain>
    </source>
</reference>
<feature type="compositionally biased region" description="Low complexity" evidence="2">
    <location>
        <begin position="1"/>
        <end position="18"/>
    </location>
</feature>
<dbReference type="GO" id="GO:0007076">
    <property type="term" value="P:mitotic chromosome condensation"/>
    <property type="evidence" value="ECO:0007669"/>
    <property type="project" value="InterPro"/>
</dbReference>
<dbReference type="InterPro" id="IPR025977">
    <property type="entry name" value="Cnd3_C"/>
</dbReference>
<gene>
    <name evidence="4" type="ORF">CYY_005511</name>
</gene>
<feature type="domain" description="Nuclear condensin complex subunit 3 C-terminal" evidence="3">
    <location>
        <begin position="628"/>
        <end position="893"/>
    </location>
</feature>
<comment type="caution">
    <text evidence="4">The sequence shown here is derived from an EMBL/GenBank/DDBJ whole genome shotgun (WGS) entry which is preliminary data.</text>
</comment>
<organism evidence="4 5">
    <name type="scientific">Polysphondylium violaceum</name>
    <dbReference type="NCBI Taxonomy" id="133409"/>
    <lineage>
        <taxon>Eukaryota</taxon>
        <taxon>Amoebozoa</taxon>
        <taxon>Evosea</taxon>
        <taxon>Eumycetozoa</taxon>
        <taxon>Dictyostelia</taxon>
        <taxon>Dictyosteliales</taxon>
        <taxon>Dictyosteliaceae</taxon>
        <taxon>Polysphondylium</taxon>
    </lineage>
</organism>